<name>A0A0G4FS78_9ALVE</name>
<reference evidence="1" key="1">
    <citation type="submission" date="2014-11" db="EMBL/GenBank/DDBJ databases">
        <authorList>
            <person name="Otto D Thomas"/>
            <person name="Naeem Raeece"/>
        </authorList>
    </citation>
    <scope>NUCLEOTIDE SEQUENCE</scope>
</reference>
<dbReference type="EMBL" id="CDMZ01000592">
    <property type="protein sequence ID" value="CEM17513.1"/>
    <property type="molecule type" value="Genomic_DNA"/>
</dbReference>
<accession>A0A0G4FS78</accession>
<sequence>MWFEKVRRRSLSGAILQILKRFKDGLSSLSETIADVDGPERDALTSLLQTVKRWEAFEGEPLTDQLLHSHLQPLGNEAVSVCCIPFVVGLHVFLAVRTGSEVCLAAFHLEEKGPCPQVFPSHWTRTSLQRLCSLETARQLCRLEPEGECCRLLGKWLLPCLSERGKNDVITPVEKKQPSSVGEEDICFAAVKGVLHVCIQSVMRFHALRENSVTNPPKDKSSFRSLNVRADLLYKAVRLAVERLFLESSVPDEEKIRLHSTKYARRARKLEIAASVWNGRDGTDLVDRVVSRAFQDLGRYYTSLERRVATQEEKEASVVFAPSELDFCKDREHKRLKNLDRTLPLPPPIATSEGDRVCLNRQAPFPPEATSHFEEADRIEETVRDVLWPLRKHLTPQHLQSCCAFASEASQSDSLPEVSAFLVQLMERYEEIASRLYASLVDPLCRSRQALTSALLTALLDVIACEVTPELLKAKCGLGPVVLSKEAPLRQAVLSEHADRRVLCELKEWVCERDAGAQGSDLLSPPSTSAPASLIIRGDSGVARGQKRVHREILAEVKRLK</sequence>
<evidence type="ECO:0000313" key="1">
    <source>
        <dbReference type="EMBL" id="CEM17513.1"/>
    </source>
</evidence>
<dbReference type="VEuPathDB" id="CryptoDB:Cvel_18509"/>
<organism evidence="1">
    <name type="scientific">Chromera velia CCMP2878</name>
    <dbReference type="NCBI Taxonomy" id="1169474"/>
    <lineage>
        <taxon>Eukaryota</taxon>
        <taxon>Sar</taxon>
        <taxon>Alveolata</taxon>
        <taxon>Colpodellida</taxon>
        <taxon>Chromeraceae</taxon>
        <taxon>Chromera</taxon>
    </lineage>
</organism>
<dbReference type="AlphaFoldDB" id="A0A0G4FS78"/>
<proteinExistence type="predicted"/>
<protein>
    <submittedName>
        <fullName evidence="1">Uncharacterized protein</fullName>
    </submittedName>
</protein>
<gene>
    <name evidence="1" type="ORF">Cvel_18509</name>
</gene>